<keyword evidence="2" id="KW-1185">Reference proteome</keyword>
<evidence type="ECO:0000313" key="1">
    <source>
        <dbReference type="EMBL" id="WAE76165.1"/>
    </source>
</evidence>
<reference evidence="1 2" key="1">
    <citation type="journal article" date="2013" name="Int. J. Syst. Evol. Microbiol.">
        <title>Description of Streptomonospora sediminis sp. nov. and Streptomonospora nanhaiensis sp. nov., and reclassification of Nocardiopsis arabia Hozzein &amp; Goodfellow 2008 as Streptomonospora arabica comb. nov. and emended description of the genus Streptomonospora.</title>
        <authorList>
            <person name="Zhang D.F."/>
            <person name="Pan H.Q."/>
            <person name="He J."/>
            <person name="Zhang X.M."/>
            <person name="Zhang Y.G."/>
            <person name="Klenk H.P."/>
            <person name="Hu J.C."/>
            <person name="Li W.J."/>
        </authorList>
    </citation>
    <scope>NUCLEOTIDE SEQUENCE [LARGE SCALE GENOMIC DNA]</scope>
    <source>
        <strain evidence="1 2">12A09</strain>
    </source>
</reference>
<dbReference type="RefSeq" id="WP_267949934.1">
    <property type="nucleotide sequence ID" value="NZ_CP113264.1"/>
</dbReference>
<proteinExistence type="predicted"/>
<sequence length="107" mass="10986">MALDLYAGIPVTDHQAAPAWYQRLFGSPPVYGDGETEAVRESAGHRGVFVEVCPERAGRAMSTMFVDDSEAGVGIASAGRGACPGGVREAVFRGPEGAGFPFGGAAL</sequence>
<accession>A0ABY6YV44</accession>
<name>A0ABY6YV44_9ACTN</name>
<organism evidence="1 2">
    <name type="scientific">Streptomonospora nanhaiensis</name>
    <dbReference type="NCBI Taxonomy" id="1323731"/>
    <lineage>
        <taxon>Bacteria</taxon>
        <taxon>Bacillati</taxon>
        <taxon>Actinomycetota</taxon>
        <taxon>Actinomycetes</taxon>
        <taxon>Streptosporangiales</taxon>
        <taxon>Nocardiopsidaceae</taxon>
        <taxon>Streptomonospora</taxon>
    </lineage>
</organism>
<dbReference type="EMBL" id="CP113264">
    <property type="protein sequence ID" value="WAE76165.1"/>
    <property type="molecule type" value="Genomic_DNA"/>
</dbReference>
<protein>
    <submittedName>
        <fullName evidence="1">VOC family protein</fullName>
    </submittedName>
</protein>
<evidence type="ECO:0000313" key="2">
    <source>
        <dbReference type="Proteomes" id="UP001156498"/>
    </source>
</evidence>
<dbReference type="Gene3D" id="3.10.180.10">
    <property type="entry name" value="2,3-Dihydroxybiphenyl 1,2-Dioxygenase, domain 1"/>
    <property type="match status" value="1"/>
</dbReference>
<dbReference type="Proteomes" id="UP001156498">
    <property type="component" value="Chromosome"/>
</dbReference>
<dbReference type="SUPFAM" id="SSF54593">
    <property type="entry name" value="Glyoxalase/Bleomycin resistance protein/Dihydroxybiphenyl dioxygenase"/>
    <property type="match status" value="1"/>
</dbReference>
<gene>
    <name evidence="1" type="ORF">OUQ99_14240</name>
</gene>
<dbReference type="InterPro" id="IPR029068">
    <property type="entry name" value="Glyas_Bleomycin-R_OHBP_Dase"/>
</dbReference>